<dbReference type="GO" id="GO:0000271">
    <property type="term" value="P:polysaccharide biosynthetic process"/>
    <property type="evidence" value="ECO:0007669"/>
    <property type="project" value="TreeGrafter"/>
</dbReference>
<feature type="active site" description="Proton acceptor" evidence="1">
    <location>
        <position position="186"/>
    </location>
</feature>
<dbReference type="EMBL" id="AHMT02000052">
    <property type="protein sequence ID" value="EQA60960.1"/>
    <property type="molecule type" value="Genomic_DNA"/>
</dbReference>
<reference evidence="4" key="1">
    <citation type="submission" date="2013-05" db="EMBL/GenBank/DDBJ databases">
        <authorList>
            <person name="Harkins D.M."/>
            <person name="Durkin A.S."/>
            <person name="Brinkac L.M."/>
            <person name="Haft D.H."/>
            <person name="Selengut J.D."/>
            <person name="Sanka R."/>
            <person name="DePew J."/>
            <person name="Purushe J."/>
            <person name="Hartskeerl R.A."/>
            <person name="Ahmed A."/>
            <person name="van der Linden H."/>
            <person name="Goris M.G.A."/>
            <person name="Vinetz J.M."/>
            <person name="Sutton G.G."/>
            <person name="Nierman W.C."/>
            <person name="Fouts D.E."/>
        </authorList>
    </citation>
    <scope>NUCLEOTIDE SEQUENCE [LARGE SCALE GENOMIC DNA]</scope>
    <source>
        <strain evidence="4">L 60</strain>
    </source>
</reference>
<feature type="modified residue" description="N6-(pyridoxal phosphate)lysine" evidence="2">
    <location>
        <position position="186"/>
    </location>
</feature>
<dbReference type="Gene3D" id="3.90.1150.10">
    <property type="entry name" value="Aspartate Aminotransferase, domain 1"/>
    <property type="match status" value="1"/>
</dbReference>
<dbReference type="Gene3D" id="3.40.640.10">
    <property type="entry name" value="Type I PLP-dependent aspartate aminotransferase-like (Major domain)"/>
    <property type="match status" value="1"/>
</dbReference>
<gene>
    <name evidence="4" type="ORF">LEP1GSC062_1325</name>
</gene>
<dbReference type="GO" id="GO:0008483">
    <property type="term" value="F:transaminase activity"/>
    <property type="evidence" value="ECO:0007669"/>
    <property type="project" value="TreeGrafter"/>
</dbReference>
<dbReference type="PIRSF" id="PIRSF000390">
    <property type="entry name" value="PLP_StrS"/>
    <property type="match status" value="1"/>
</dbReference>
<protein>
    <submittedName>
        <fullName evidence="4">Pleiotropic regulatory protein DegT</fullName>
    </submittedName>
</protein>
<dbReference type="Proteomes" id="UP000018747">
    <property type="component" value="Unassembled WGS sequence"/>
</dbReference>
<comment type="similarity">
    <text evidence="3">Belongs to the DegT/DnrJ/EryC1 family.</text>
</comment>
<organism evidence="4 5">
    <name type="scientific">Leptospira alexanderi serovar Manhao 3 str. L 60</name>
    <dbReference type="NCBI Taxonomy" id="1049759"/>
    <lineage>
        <taxon>Bacteria</taxon>
        <taxon>Pseudomonadati</taxon>
        <taxon>Spirochaetota</taxon>
        <taxon>Spirochaetia</taxon>
        <taxon>Leptospirales</taxon>
        <taxon>Leptospiraceae</taxon>
        <taxon>Leptospira</taxon>
    </lineage>
</organism>
<evidence type="ECO:0000256" key="2">
    <source>
        <dbReference type="PIRSR" id="PIRSR000390-2"/>
    </source>
</evidence>
<dbReference type="PANTHER" id="PTHR30244">
    <property type="entry name" value="TRANSAMINASE"/>
    <property type="match status" value="1"/>
</dbReference>
<evidence type="ECO:0000313" key="5">
    <source>
        <dbReference type="Proteomes" id="UP000018747"/>
    </source>
</evidence>
<evidence type="ECO:0000256" key="3">
    <source>
        <dbReference type="RuleBase" id="RU004508"/>
    </source>
</evidence>
<dbReference type="Pfam" id="PF01041">
    <property type="entry name" value="DegT_DnrJ_EryC1"/>
    <property type="match status" value="1"/>
</dbReference>
<dbReference type="GO" id="GO:0030170">
    <property type="term" value="F:pyridoxal phosphate binding"/>
    <property type="evidence" value="ECO:0007669"/>
    <property type="project" value="TreeGrafter"/>
</dbReference>
<dbReference type="CDD" id="cd00616">
    <property type="entry name" value="AHBA_syn"/>
    <property type="match status" value="1"/>
</dbReference>
<proteinExistence type="inferred from homology"/>
<comment type="caution">
    <text evidence="4">The sequence shown here is derived from an EMBL/GenBank/DDBJ whole genome shotgun (WGS) entry which is preliminary data.</text>
</comment>
<dbReference type="RefSeq" id="WP_010578405.1">
    <property type="nucleotide sequence ID" value="NZ_AHMT02000052.1"/>
</dbReference>
<dbReference type="STRING" id="100053.GCA_002009845_03101"/>
<accession>V6HTI7</accession>
<dbReference type="InterPro" id="IPR000653">
    <property type="entry name" value="DegT/StrS_aminotransferase"/>
</dbReference>
<sequence>MVNIPYINLVEQWKNEREELLPVLDSVLGSGQYIGGQEVAKFEEDVAKFCGVKYAVALNSGTDALVCGLLELGIQSGDEVITPPNSFIASTASIVHLKAKPVFVDVGEDQNLDPEKLEKAITSKTKAIMPVHLTGRVAAMNEIMRIADKYSIPVIEDAAQSIGSKYDGKLSGSIGKIGCFSTHPLKNLNACGDGGFLTTNDEKIYNSVSKVRNHGLIDRNTVGEFGFVTRMDAIQAAILNFRLTRLPQVIEKRRQNAQLYKTLLDKKNVFIPEDKPLEFNTYHTFVIQVERRDELKDYLFSLGIETSIHYPIPIHLQPASKNLGYKKGDFPITEKQADRILTLPVHQYLKEADLHKIAQAVNHFYES</sequence>
<dbReference type="InterPro" id="IPR015422">
    <property type="entry name" value="PyrdxlP-dep_Trfase_small"/>
</dbReference>
<name>V6HTI7_9LEPT</name>
<dbReference type="InterPro" id="IPR015421">
    <property type="entry name" value="PyrdxlP-dep_Trfase_major"/>
</dbReference>
<dbReference type="AlphaFoldDB" id="V6HTI7"/>
<keyword evidence="2 3" id="KW-0663">Pyridoxal phosphate</keyword>
<dbReference type="OrthoDB" id="9810913at2"/>
<evidence type="ECO:0000313" key="4">
    <source>
        <dbReference type="EMBL" id="EQA60960.1"/>
    </source>
</evidence>
<evidence type="ECO:0000256" key="1">
    <source>
        <dbReference type="PIRSR" id="PIRSR000390-1"/>
    </source>
</evidence>
<dbReference type="SUPFAM" id="SSF53383">
    <property type="entry name" value="PLP-dependent transferases"/>
    <property type="match status" value="1"/>
</dbReference>
<keyword evidence="5" id="KW-1185">Reference proteome</keyword>
<dbReference type="InterPro" id="IPR015424">
    <property type="entry name" value="PyrdxlP-dep_Trfase"/>
</dbReference>
<dbReference type="PANTHER" id="PTHR30244:SF42">
    <property type="entry name" value="UDP-2-ACETAMIDO-2-DEOXY-3-OXO-D-GLUCURONATE AMINOTRANSFERASE"/>
    <property type="match status" value="1"/>
</dbReference>